<evidence type="ECO:0000256" key="4">
    <source>
        <dbReference type="ARBA" id="ARBA00022777"/>
    </source>
</evidence>
<dbReference type="PROSITE" id="PS50011">
    <property type="entry name" value="PROTEIN_KINASE_DOM"/>
    <property type="match status" value="1"/>
</dbReference>
<evidence type="ECO:0000256" key="3">
    <source>
        <dbReference type="ARBA" id="ARBA00022741"/>
    </source>
</evidence>
<evidence type="ECO:0000256" key="9">
    <source>
        <dbReference type="ARBA" id="ARBA00049299"/>
    </source>
</evidence>
<feature type="domain" description="Protein kinase" evidence="13">
    <location>
        <begin position="175"/>
        <end position="437"/>
    </location>
</feature>
<dbReference type="SMART" id="SM00220">
    <property type="entry name" value="S_TKc"/>
    <property type="match status" value="1"/>
</dbReference>
<comment type="catalytic activity">
    <reaction evidence="9">
        <text>L-threonyl-[protein] + ATP = O-phospho-L-threonyl-[protein] + ADP + H(+)</text>
        <dbReference type="Rhea" id="RHEA:46608"/>
        <dbReference type="Rhea" id="RHEA-COMP:11060"/>
        <dbReference type="Rhea" id="RHEA-COMP:11605"/>
        <dbReference type="ChEBI" id="CHEBI:15378"/>
        <dbReference type="ChEBI" id="CHEBI:30013"/>
        <dbReference type="ChEBI" id="CHEBI:30616"/>
        <dbReference type="ChEBI" id="CHEBI:61977"/>
        <dbReference type="ChEBI" id="CHEBI:456216"/>
        <dbReference type="EC" id="2.7.12.2"/>
    </reaction>
</comment>
<gene>
    <name evidence="14" type="ORF">IZO911_LOCUS28574</name>
</gene>
<dbReference type="GO" id="GO:0008545">
    <property type="term" value="F:JUN kinase kinase activity"/>
    <property type="evidence" value="ECO:0007669"/>
    <property type="project" value="TreeGrafter"/>
</dbReference>
<organism evidence="14 15">
    <name type="scientific">Adineta steineri</name>
    <dbReference type="NCBI Taxonomy" id="433720"/>
    <lineage>
        <taxon>Eukaryota</taxon>
        <taxon>Metazoa</taxon>
        <taxon>Spiralia</taxon>
        <taxon>Gnathifera</taxon>
        <taxon>Rotifera</taxon>
        <taxon>Eurotatoria</taxon>
        <taxon>Bdelloidea</taxon>
        <taxon>Adinetida</taxon>
        <taxon>Adinetidae</taxon>
        <taxon>Adineta</taxon>
    </lineage>
</organism>
<protein>
    <recommendedName>
        <fullName evidence="7">mitogen-activated protein kinase kinase</fullName>
        <ecNumber evidence="7">2.7.12.2</ecNumber>
    </recommendedName>
</protein>
<evidence type="ECO:0000256" key="12">
    <source>
        <dbReference type="RuleBase" id="RU000304"/>
    </source>
</evidence>
<dbReference type="AlphaFoldDB" id="A0A814WEN4"/>
<evidence type="ECO:0000256" key="2">
    <source>
        <dbReference type="ARBA" id="ARBA00022679"/>
    </source>
</evidence>
<dbReference type="Proteomes" id="UP000663860">
    <property type="component" value="Unassembled WGS sequence"/>
</dbReference>
<dbReference type="InterPro" id="IPR017441">
    <property type="entry name" value="Protein_kinase_ATP_BS"/>
</dbReference>
<dbReference type="Pfam" id="PF00069">
    <property type="entry name" value="Pkinase"/>
    <property type="match status" value="1"/>
</dbReference>
<dbReference type="InterPro" id="IPR008271">
    <property type="entry name" value="Ser/Thr_kinase_AS"/>
</dbReference>
<evidence type="ECO:0000313" key="14">
    <source>
        <dbReference type="EMBL" id="CAF1200399.1"/>
    </source>
</evidence>
<dbReference type="FunFam" id="1.10.510.10:FF:000432">
    <property type="entry name" value="mitogen-activated protein kinase kinase 3"/>
    <property type="match status" value="1"/>
</dbReference>
<keyword evidence="2" id="KW-0808">Transferase</keyword>
<name>A0A814WEN4_9BILA</name>
<dbReference type="PROSITE" id="PS00108">
    <property type="entry name" value="PROTEIN_KINASE_ST"/>
    <property type="match status" value="1"/>
</dbReference>
<dbReference type="Gene3D" id="1.10.510.10">
    <property type="entry name" value="Transferase(Phosphotransferase) domain 1"/>
    <property type="match status" value="1"/>
</dbReference>
<dbReference type="GO" id="GO:0004674">
    <property type="term" value="F:protein serine/threonine kinase activity"/>
    <property type="evidence" value="ECO:0007669"/>
    <property type="project" value="UniProtKB-KW"/>
</dbReference>
<keyword evidence="3 11" id="KW-0547">Nucleotide-binding</keyword>
<dbReference type="FunFam" id="3.30.200.20:FF:000040">
    <property type="entry name" value="Dual specificity mitogen-activated protein kinase kinase"/>
    <property type="match status" value="2"/>
</dbReference>
<comment type="similarity">
    <text evidence="6">Belongs to the protein kinase superfamily. STE Ser/Thr protein kinase family. MAP kinase kinase subfamily.</text>
</comment>
<proteinExistence type="inferred from homology"/>
<evidence type="ECO:0000256" key="8">
    <source>
        <dbReference type="ARBA" id="ARBA00049014"/>
    </source>
</evidence>
<dbReference type="InterPro" id="IPR000719">
    <property type="entry name" value="Prot_kinase_dom"/>
</dbReference>
<evidence type="ECO:0000256" key="1">
    <source>
        <dbReference type="ARBA" id="ARBA00022527"/>
    </source>
</evidence>
<dbReference type="PROSITE" id="PS00107">
    <property type="entry name" value="PROTEIN_KINASE_ATP"/>
    <property type="match status" value="1"/>
</dbReference>
<keyword evidence="1 12" id="KW-0723">Serine/threonine-protein kinase</keyword>
<accession>A0A814WEN4</accession>
<evidence type="ECO:0000256" key="6">
    <source>
        <dbReference type="ARBA" id="ARBA00038035"/>
    </source>
</evidence>
<dbReference type="SUPFAM" id="SSF56112">
    <property type="entry name" value="Protein kinase-like (PK-like)"/>
    <property type="match status" value="2"/>
</dbReference>
<dbReference type="GO" id="GO:0005524">
    <property type="term" value="F:ATP binding"/>
    <property type="evidence" value="ECO:0007669"/>
    <property type="project" value="UniProtKB-UniRule"/>
</dbReference>
<dbReference type="InterPro" id="IPR011009">
    <property type="entry name" value="Kinase-like_dom_sf"/>
</dbReference>
<evidence type="ECO:0000256" key="7">
    <source>
        <dbReference type="ARBA" id="ARBA00038999"/>
    </source>
</evidence>
<dbReference type="PANTHER" id="PTHR48013">
    <property type="entry name" value="DUAL SPECIFICITY MITOGEN-ACTIVATED PROTEIN KINASE KINASE 5-RELATED"/>
    <property type="match status" value="1"/>
</dbReference>
<comment type="catalytic activity">
    <reaction evidence="8">
        <text>L-seryl-[protein] + ATP = O-phospho-L-seryl-[protein] + ADP + H(+)</text>
        <dbReference type="Rhea" id="RHEA:17989"/>
        <dbReference type="Rhea" id="RHEA-COMP:9863"/>
        <dbReference type="Rhea" id="RHEA-COMP:11604"/>
        <dbReference type="ChEBI" id="CHEBI:15378"/>
        <dbReference type="ChEBI" id="CHEBI:29999"/>
        <dbReference type="ChEBI" id="CHEBI:30616"/>
        <dbReference type="ChEBI" id="CHEBI:83421"/>
        <dbReference type="ChEBI" id="CHEBI:456216"/>
        <dbReference type="EC" id="2.7.12.2"/>
    </reaction>
</comment>
<dbReference type="EC" id="2.7.12.2" evidence="7"/>
<evidence type="ECO:0000313" key="15">
    <source>
        <dbReference type="Proteomes" id="UP000663860"/>
    </source>
</evidence>
<keyword evidence="4" id="KW-0418">Kinase</keyword>
<comment type="caution">
    <text evidence="14">The sequence shown here is derived from an EMBL/GenBank/DDBJ whole genome shotgun (WGS) entry which is preliminary data.</text>
</comment>
<sequence>SKSKLKALKLKLFHIEPELKYQKQGERSILGDINHISRSSTSLNHYHSTTGVLRVSDTKSYKFSLNDLIDYGIIGEGSFGTVCKMKHEKSGTMMAVKYIRSTADEQLSKSKLKALKLKLFHIEPELKYQKHGERSILGDINHISRSSTSLNHYNSTTGVLRLSDTKSYKFSLNDLIDYGIIGEGSFGTVCKMKHEKSGTMMAVKYIRSTADEQCQKQMLVELDIVMRENTCPHIIQFYGALLEEGDCWICMELMNTSLDYFYKFVFHKLNQLIPENILAYITFSTLQALDYMKSRWKIIHRDVKPSNILVSRTAIKLCDFGISGKLIDSITKTRDAGYRPYLPPERIDPMRATGDGYDVRSDVWSFGITIYEISTGYFPFREWKSVFDQLQQIVEGPPLKLTIDRLSDDCKDFVNTCLNKDENQRPKYKQLLEHPFVQKANNLQQKENAIAYLSDIIDDLEKNTDTFQLCYYLP</sequence>
<feature type="binding site" evidence="11">
    <location>
        <position position="204"/>
    </location>
    <ligand>
        <name>ATP</name>
        <dbReference type="ChEBI" id="CHEBI:30616"/>
    </ligand>
</feature>
<evidence type="ECO:0000256" key="5">
    <source>
        <dbReference type="ARBA" id="ARBA00022840"/>
    </source>
</evidence>
<evidence type="ECO:0000256" key="10">
    <source>
        <dbReference type="ARBA" id="ARBA00051693"/>
    </source>
</evidence>
<comment type="catalytic activity">
    <reaction evidence="10">
        <text>L-tyrosyl-[protein] + ATP = O-phospho-L-tyrosyl-[protein] + ADP + H(+)</text>
        <dbReference type="Rhea" id="RHEA:10596"/>
        <dbReference type="Rhea" id="RHEA-COMP:10136"/>
        <dbReference type="Rhea" id="RHEA-COMP:20101"/>
        <dbReference type="ChEBI" id="CHEBI:15378"/>
        <dbReference type="ChEBI" id="CHEBI:30616"/>
        <dbReference type="ChEBI" id="CHEBI:46858"/>
        <dbReference type="ChEBI" id="CHEBI:61978"/>
        <dbReference type="ChEBI" id="CHEBI:456216"/>
        <dbReference type="EC" id="2.7.12.2"/>
    </reaction>
</comment>
<feature type="non-terminal residue" evidence="14">
    <location>
        <position position="1"/>
    </location>
</feature>
<reference evidence="14" key="1">
    <citation type="submission" date="2021-02" db="EMBL/GenBank/DDBJ databases">
        <authorList>
            <person name="Nowell W R."/>
        </authorList>
    </citation>
    <scope>NUCLEOTIDE SEQUENCE</scope>
</reference>
<dbReference type="EMBL" id="CAJNOE010000408">
    <property type="protein sequence ID" value="CAF1200399.1"/>
    <property type="molecule type" value="Genomic_DNA"/>
</dbReference>
<evidence type="ECO:0000259" key="13">
    <source>
        <dbReference type="PROSITE" id="PS50011"/>
    </source>
</evidence>
<evidence type="ECO:0000256" key="11">
    <source>
        <dbReference type="PROSITE-ProRule" id="PRU10141"/>
    </source>
</evidence>
<keyword evidence="5 11" id="KW-0067">ATP-binding</keyword>
<dbReference type="PANTHER" id="PTHR48013:SF15">
    <property type="entry name" value="DUAL SPECIFICITY MITOGEN-ACTIVATED PROTEIN KINASE KINASE 4"/>
    <property type="match status" value="1"/>
</dbReference>
<dbReference type="Gene3D" id="3.30.200.20">
    <property type="entry name" value="Phosphorylase Kinase, domain 1"/>
    <property type="match status" value="2"/>
</dbReference>